<evidence type="ECO:0000313" key="4">
    <source>
        <dbReference type="EMBL" id="TNJ30666.1"/>
    </source>
</evidence>
<keyword evidence="2" id="KW-0479">Metal-binding</keyword>
<sequence>MELEDKFSWFNACRAGILNIISENLPKFAGSRDDVFGATALMMACHDNNVEVVRLLLEHEREIVDSNGKTALMIAAEHGHRELVGLLKPYQLCMRRNNGQTALMHAAAHNQTEVIQDLIDEAGKVDCNGWTALMYAVWRNATSAALELLPFEVGIVTPNQECAFLCACDAGNTRLVERLIEKEGHIAIATGETGLHLAARNGSTKIVQILSPSLGRSVTKKGQTALMYAAMDGHLPIVELLAPMEARMQDDEGRTALLHAIHKEKEQCVCFLINLERDLLDKKGHGPMYYAQQQNSNHIRLLVAGHLGGELDSETGDTTLIQAVKAGYIDVVEMLKDTQCGHRNQAGMYAINYAIALNHLPILSLLIPTEGKLLNRDGYSALTYAVAFGHDDAVQLLKDDVWLLDGTGHRALDYCQGLYFSPTYILLYESLCRTHPAYCAATLDFFRGLSHFVDQYSADAASVRPLVMAIIDAVGDTFFCADFHLPVTQAIDTVLGILEETTLEVHDMQCCVCIDRPAHSVLLPCRHMCVCAECIQTLNRRCPYCQVRVESIVSISFE</sequence>
<feature type="repeat" description="ANK" evidence="1">
    <location>
        <begin position="190"/>
        <end position="210"/>
    </location>
</feature>
<dbReference type="InterPro" id="IPR002110">
    <property type="entry name" value="Ankyrin_rpt"/>
</dbReference>
<dbReference type="PROSITE" id="PS50297">
    <property type="entry name" value="ANK_REP_REGION"/>
    <property type="match status" value="3"/>
</dbReference>
<dbReference type="GO" id="GO:0008270">
    <property type="term" value="F:zinc ion binding"/>
    <property type="evidence" value="ECO:0007669"/>
    <property type="project" value="UniProtKB-KW"/>
</dbReference>
<keyword evidence="2" id="KW-0863">Zinc-finger</keyword>
<dbReference type="AlphaFoldDB" id="A0A4Z1SY97"/>
<dbReference type="PROSITE" id="PS50089">
    <property type="entry name" value="ZF_RING_2"/>
    <property type="match status" value="1"/>
</dbReference>
<dbReference type="InterPro" id="IPR036770">
    <property type="entry name" value="Ankyrin_rpt-contain_sf"/>
</dbReference>
<dbReference type="VEuPathDB" id="GiardiaDB:GMRT_10746"/>
<name>A0A4Z1SY97_GIAMU</name>
<dbReference type="EMBL" id="VDLU01000001">
    <property type="protein sequence ID" value="TNJ30666.1"/>
    <property type="molecule type" value="Genomic_DNA"/>
</dbReference>
<feature type="domain" description="RING-type" evidence="3">
    <location>
        <begin position="510"/>
        <end position="546"/>
    </location>
</feature>
<dbReference type="SUPFAM" id="SSF57850">
    <property type="entry name" value="RING/U-box"/>
    <property type="match status" value="1"/>
</dbReference>
<proteinExistence type="predicted"/>
<dbReference type="InterPro" id="IPR013083">
    <property type="entry name" value="Znf_RING/FYVE/PHD"/>
</dbReference>
<protein>
    <submittedName>
        <fullName evidence="4">Ankyrin repeat protein 2</fullName>
    </submittedName>
</protein>
<evidence type="ECO:0000313" key="5">
    <source>
        <dbReference type="Proteomes" id="UP000315496"/>
    </source>
</evidence>
<evidence type="ECO:0000256" key="2">
    <source>
        <dbReference type="PROSITE-ProRule" id="PRU00175"/>
    </source>
</evidence>
<organism evidence="4 5">
    <name type="scientific">Giardia muris</name>
    <dbReference type="NCBI Taxonomy" id="5742"/>
    <lineage>
        <taxon>Eukaryota</taxon>
        <taxon>Metamonada</taxon>
        <taxon>Diplomonadida</taxon>
        <taxon>Hexamitidae</taxon>
        <taxon>Giardiinae</taxon>
        <taxon>Giardia</taxon>
    </lineage>
</organism>
<dbReference type="SUPFAM" id="SSF48403">
    <property type="entry name" value="Ankyrin repeat"/>
    <property type="match status" value="1"/>
</dbReference>
<gene>
    <name evidence="4" type="ORF">GMRT_10746</name>
</gene>
<dbReference type="InterPro" id="IPR001841">
    <property type="entry name" value="Znf_RING"/>
</dbReference>
<dbReference type="SMART" id="SM00248">
    <property type="entry name" value="ANK"/>
    <property type="match status" value="11"/>
</dbReference>
<dbReference type="OrthoDB" id="194358at2759"/>
<dbReference type="Gene3D" id="3.30.40.10">
    <property type="entry name" value="Zinc/RING finger domain, C3HC4 (zinc finger)"/>
    <property type="match status" value="1"/>
</dbReference>
<dbReference type="Gene3D" id="1.25.40.20">
    <property type="entry name" value="Ankyrin repeat-containing domain"/>
    <property type="match status" value="4"/>
</dbReference>
<dbReference type="Proteomes" id="UP000315496">
    <property type="component" value="Chromosome 1"/>
</dbReference>
<keyword evidence="1" id="KW-0040">ANK repeat</keyword>
<feature type="repeat" description="ANK" evidence="1">
    <location>
        <begin position="221"/>
        <end position="253"/>
    </location>
</feature>
<dbReference type="PANTHER" id="PTHR24120">
    <property type="entry name" value="GH07239P"/>
    <property type="match status" value="1"/>
</dbReference>
<comment type="caution">
    <text evidence="4">The sequence shown here is derived from an EMBL/GenBank/DDBJ whole genome shotgun (WGS) entry which is preliminary data.</text>
</comment>
<feature type="repeat" description="ANK" evidence="1">
    <location>
        <begin position="36"/>
        <end position="68"/>
    </location>
</feature>
<dbReference type="Pfam" id="PF13920">
    <property type="entry name" value="zf-C3HC4_3"/>
    <property type="match status" value="1"/>
</dbReference>
<reference evidence="4 5" key="1">
    <citation type="submission" date="2019-05" db="EMBL/GenBank/DDBJ databases">
        <title>The compact genome of Giardia muris reveals important steps in the evolution of intestinal protozoan parasites.</title>
        <authorList>
            <person name="Xu F."/>
            <person name="Jimenez-Gonzalez A."/>
            <person name="Einarsson E."/>
            <person name="Astvaldsson A."/>
            <person name="Peirasmaki D."/>
            <person name="Eckmann L."/>
            <person name="Andersson J.O."/>
            <person name="Svard S.G."/>
            <person name="Jerlstrom-Hultqvist J."/>
        </authorList>
    </citation>
    <scope>NUCLEOTIDE SEQUENCE [LARGE SCALE GENOMIC DNA]</scope>
    <source>
        <strain evidence="4 5">Roberts-Thomson</strain>
    </source>
</reference>
<dbReference type="PANTHER" id="PTHR24120:SF4">
    <property type="entry name" value="GH07239P"/>
    <property type="match status" value="1"/>
</dbReference>
<dbReference type="PROSITE" id="PS50088">
    <property type="entry name" value="ANK_REPEAT"/>
    <property type="match status" value="3"/>
</dbReference>
<dbReference type="Pfam" id="PF12796">
    <property type="entry name" value="Ank_2"/>
    <property type="match status" value="4"/>
</dbReference>
<evidence type="ECO:0000256" key="1">
    <source>
        <dbReference type="PROSITE-ProRule" id="PRU00023"/>
    </source>
</evidence>
<accession>A0A4Z1SY97</accession>
<evidence type="ECO:0000259" key="3">
    <source>
        <dbReference type="PROSITE" id="PS50089"/>
    </source>
</evidence>
<keyword evidence="2" id="KW-0862">Zinc</keyword>
<keyword evidence="5" id="KW-1185">Reference proteome</keyword>